<dbReference type="eggNOG" id="ENOG5033BF3">
    <property type="taxonomic scope" value="Bacteria"/>
</dbReference>
<dbReference type="EMBL" id="AOFT01000010">
    <property type="protein sequence ID" value="EMR05923.1"/>
    <property type="molecule type" value="Genomic_DNA"/>
</dbReference>
<dbReference type="STRING" id="1235279.C772_02194"/>
<protein>
    <submittedName>
        <fullName evidence="1">Uncharacterized protein</fullName>
    </submittedName>
</protein>
<dbReference type="RefSeq" id="WP_008299939.1">
    <property type="nucleotide sequence ID" value="NZ_AOFT01000010.1"/>
</dbReference>
<keyword evidence="2" id="KW-1185">Reference proteome</keyword>
<evidence type="ECO:0000313" key="2">
    <source>
        <dbReference type="Proteomes" id="UP000011919"/>
    </source>
</evidence>
<dbReference type="OrthoDB" id="2454833at2"/>
<gene>
    <name evidence="1" type="ORF">C772_02194</name>
</gene>
<dbReference type="Proteomes" id="UP000011919">
    <property type="component" value="Unassembled WGS sequence"/>
</dbReference>
<sequence>MNLNGMITDLKRMSDRELRELAAQYGVELSSEEVRKLRPLLDEVSFSFLWTGVPDSFIRKVEAIIGTERTRRIMEQYL</sequence>
<reference evidence="1 2" key="1">
    <citation type="journal article" date="2013" name="Genome Announc.">
        <title>Draft Genome Sequence of Bhargavaea cecembensis Strain DSE10T, Isolated from a Deep-Sea Sediment Sample Collected at a Depth of 5,904 m from the Chagos-Laccadive Ridge System in the Indian Ocean.</title>
        <authorList>
            <person name="Shivaji S."/>
            <person name="Ara S."/>
            <person name="Begum Z."/>
            <person name="Ruth M."/>
            <person name="Singh A."/>
            <person name="Kumar Pinnaka A."/>
        </authorList>
    </citation>
    <scope>NUCLEOTIDE SEQUENCE [LARGE SCALE GENOMIC DNA]</scope>
    <source>
        <strain evidence="1 2">DSE10</strain>
    </source>
</reference>
<organism evidence="1 2">
    <name type="scientific">Bhargavaea cecembensis DSE10</name>
    <dbReference type="NCBI Taxonomy" id="1235279"/>
    <lineage>
        <taxon>Bacteria</taxon>
        <taxon>Bacillati</taxon>
        <taxon>Bacillota</taxon>
        <taxon>Bacilli</taxon>
        <taxon>Bacillales</taxon>
        <taxon>Caryophanaceae</taxon>
        <taxon>Bhargavaea</taxon>
    </lineage>
</organism>
<dbReference type="AlphaFoldDB" id="M7NBH5"/>
<accession>M7NBH5</accession>
<comment type="caution">
    <text evidence="1">The sequence shown here is derived from an EMBL/GenBank/DDBJ whole genome shotgun (WGS) entry which is preliminary data.</text>
</comment>
<name>M7NBH5_9BACL</name>
<proteinExistence type="predicted"/>
<evidence type="ECO:0000313" key="1">
    <source>
        <dbReference type="EMBL" id="EMR05923.1"/>
    </source>
</evidence>